<dbReference type="PROSITE" id="PS00924">
    <property type="entry name" value="ASP_GLU_RACEMASE_2"/>
    <property type="match status" value="1"/>
</dbReference>
<dbReference type="InterPro" id="IPR015942">
    <property type="entry name" value="Asp/Glu/hydantoin_racemase"/>
</dbReference>
<gene>
    <name evidence="3" type="ORF">NEF87_000894</name>
</gene>
<dbReference type="PANTHER" id="PTHR21198">
    <property type="entry name" value="GLUTAMATE RACEMASE"/>
    <property type="match status" value="1"/>
</dbReference>
<dbReference type="EC" id="5.1.1.13" evidence="3"/>
<dbReference type="InterPro" id="IPR004380">
    <property type="entry name" value="Asp_race"/>
</dbReference>
<dbReference type="Proteomes" id="UP001208689">
    <property type="component" value="Chromosome"/>
</dbReference>
<dbReference type="NCBIfam" id="TIGR00035">
    <property type="entry name" value="asp_race"/>
    <property type="match status" value="1"/>
</dbReference>
<proteinExistence type="inferred from homology"/>
<dbReference type="InterPro" id="IPR001920">
    <property type="entry name" value="Asp/Glu_race"/>
</dbReference>
<evidence type="ECO:0000313" key="3">
    <source>
        <dbReference type="EMBL" id="UYP44609.1"/>
    </source>
</evidence>
<dbReference type="GO" id="GO:0047689">
    <property type="term" value="F:aspartate racemase activity"/>
    <property type="evidence" value="ECO:0007669"/>
    <property type="project" value="UniProtKB-EC"/>
</dbReference>
<dbReference type="SUPFAM" id="SSF53681">
    <property type="entry name" value="Aspartate/glutamate racemase"/>
    <property type="match status" value="2"/>
</dbReference>
<evidence type="ECO:0000313" key="4">
    <source>
        <dbReference type="Proteomes" id="UP001208689"/>
    </source>
</evidence>
<protein>
    <submittedName>
        <fullName evidence="3">Aspartate racemase</fullName>
        <ecNumber evidence="3">5.1.1.13</ecNumber>
    </submittedName>
</protein>
<dbReference type="Pfam" id="PF01177">
    <property type="entry name" value="Asp_Glu_race"/>
    <property type="match status" value="1"/>
</dbReference>
<dbReference type="PANTHER" id="PTHR21198:SF7">
    <property type="entry name" value="ASPARTATE-GLUTAMATE RACEMASE FAMILY"/>
    <property type="match status" value="1"/>
</dbReference>
<keyword evidence="2 3" id="KW-0413">Isomerase</keyword>
<organism evidence="3 4">
    <name type="scientific">Candidatus Lokiarchaeum ossiferum</name>
    <dbReference type="NCBI Taxonomy" id="2951803"/>
    <lineage>
        <taxon>Archaea</taxon>
        <taxon>Promethearchaeati</taxon>
        <taxon>Promethearchaeota</taxon>
        <taxon>Promethearchaeia</taxon>
        <taxon>Promethearchaeales</taxon>
        <taxon>Promethearchaeaceae</taxon>
        <taxon>Candidatus Lokiarchaeum</taxon>
    </lineage>
</organism>
<reference evidence="3" key="1">
    <citation type="submission" date="2022-09" db="EMBL/GenBank/DDBJ databases">
        <title>Actin cytoskeleton and complex cell architecture in an #Asgard archaeon.</title>
        <authorList>
            <person name="Ponce Toledo R.I."/>
            <person name="Schleper C."/>
            <person name="Rodrigues Oliveira T."/>
            <person name="Wollweber F."/>
            <person name="Xu J."/>
            <person name="Rittmann S."/>
            <person name="Klingl A."/>
            <person name="Pilhofer M."/>
        </authorList>
    </citation>
    <scope>NUCLEOTIDE SEQUENCE</scope>
    <source>
        <strain evidence="3">B-35</strain>
    </source>
</reference>
<evidence type="ECO:0000256" key="2">
    <source>
        <dbReference type="ARBA" id="ARBA00023235"/>
    </source>
</evidence>
<dbReference type="InterPro" id="IPR033134">
    <property type="entry name" value="Asp/Glu_racemase_AS_2"/>
</dbReference>
<dbReference type="EMBL" id="CP104013">
    <property type="protein sequence ID" value="UYP44609.1"/>
    <property type="molecule type" value="Genomic_DNA"/>
</dbReference>
<dbReference type="InterPro" id="IPR018187">
    <property type="entry name" value="Asp/Glu_racemase_AS_1"/>
</dbReference>
<comment type="similarity">
    <text evidence="1">Belongs to the aspartate/glutamate racemases family.</text>
</comment>
<evidence type="ECO:0000256" key="1">
    <source>
        <dbReference type="ARBA" id="ARBA00007847"/>
    </source>
</evidence>
<dbReference type="PROSITE" id="PS00923">
    <property type="entry name" value="ASP_GLU_RACEMASE_1"/>
    <property type="match status" value="1"/>
</dbReference>
<name>A0ABY6HQ67_9ARCH</name>
<dbReference type="Gene3D" id="3.40.50.1860">
    <property type="match status" value="2"/>
</dbReference>
<keyword evidence="4" id="KW-1185">Reference proteome</keyword>
<sequence length="234" mass="26562">MNEMKTIGLIGGMSWESSIEYYRILNEQIKEKLGGLHSAQCILSSVDFGPIEKWMRNEEWDKITDHLCEVAINLEKAGANLIIICTNTMHKLLDAIQLKIQIPIYHIADAAADKIKELGLTKVGLLGTRFTMEGDFYKKRLLDQHHIEVIVPNPDERREVDHIIFEELVLGKITDPAREVYKQVIRKLQKKGAQGIILGCTEIPLLIKPQDSPIPVFDTTQLHAEFAVKKALEL</sequence>
<accession>A0ABY6HQ67</accession>